<dbReference type="SUPFAM" id="SSF160113">
    <property type="entry name" value="YegP-like"/>
    <property type="match status" value="1"/>
</dbReference>
<dbReference type="AlphaFoldDB" id="A0A0F9QRF6"/>
<comment type="caution">
    <text evidence="2">The sequence shown here is derived from an EMBL/GenBank/DDBJ whole genome shotgun (WGS) entry which is preliminary data.</text>
</comment>
<dbReference type="InterPro" id="IPR010879">
    <property type="entry name" value="DUF1508"/>
</dbReference>
<dbReference type="InterPro" id="IPR036913">
    <property type="entry name" value="YegP-like_sf"/>
</dbReference>
<sequence length="60" mass="6715">MGKFELWKDKKGEWRWNLVARNGQVIAVSEGYSSKAGAKNGIRSVRLNAPLARVVEKDAK</sequence>
<dbReference type="PANTHER" id="PTHR40606">
    <property type="match status" value="1"/>
</dbReference>
<name>A0A0F9QRF6_9ZZZZ</name>
<protein>
    <recommendedName>
        <fullName evidence="1">DUF1508 domain-containing protein</fullName>
    </recommendedName>
</protein>
<dbReference type="PANTHER" id="PTHR40606:SF1">
    <property type="entry name" value="UPF0339 PROTEIN YEGP"/>
    <property type="match status" value="1"/>
</dbReference>
<organism evidence="2">
    <name type="scientific">marine sediment metagenome</name>
    <dbReference type="NCBI Taxonomy" id="412755"/>
    <lineage>
        <taxon>unclassified sequences</taxon>
        <taxon>metagenomes</taxon>
        <taxon>ecological metagenomes</taxon>
    </lineage>
</organism>
<dbReference type="Pfam" id="PF07411">
    <property type="entry name" value="DUF1508"/>
    <property type="match status" value="1"/>
</dbReference>
<gene>
    <name evidence="2" type="ORF">LCGC14_0669340</name>
</gene>
<feature type="domain" description="DUF1508" evidence="1">
    <location>
        <begin position="9"/>
        <end position="56"/>
    </location>
</feature>
<dbReference type="EMBL" id="LAZR01001311">
    <property type="protein sequence ID" value="KKN46805.1"/>
    <property type="molecule type" value="Genomic_DNA"/>
</dbReference>
<accession>A0A0F9QRF6</accession>
<evidence type="ECO:0000313" key="2">
    <source>
        <dbReference type="EMBL" id="KKN46805.1"/>
    </source>
</evidence>
<reference evidence="2" key="1">
    <citation type="journal article" date="2015" name="Nature">
        <title>Complex archaea that bridge the gap between prokaryotes and eukaryotes.</title>
        <authorList>
            <person name="Spang A."/>
            <person name="Saw J.H."/>
            <person name="Jorgensen S.L."/>
            <person name="Zaremba-Niedzwiedzka K."/>
            <person name="Martijn J."/>
            <person name="Lind A.E."/>
            <person name="van Eijk R."/>
            <person name="Schleper C."/>
            <person name="Guy L."/>
            <person name="Ettema T.J."/>
        </authorList>
    </citation>
    <scope>NUCLEOTIDE SEQUENCE</scope>
</reference>
<dbReference type="Gene3D" id="3.30.160.160">
    <property type="entry name" value="YegP-like"/>
    <property type="match status" value="1"/>
</dbReference>
<proteinExistence type="predicted"/>
<evidence type="ECO:0000259" key="1">
    <source>
        <dbReference type="Pfam" id="PF07411"/>
    </source>
</evidence>
<dbReference type="InterPro" id="IPR051141">
    <property type="entry name" value="UPF0339_domain"/>
</dbReference>